<dbReference type="GO" id="GO:0005975">
    <property type="term" value="P:carbohydrate metabolic process"/>
    <property type="evidence" value="ECO:0007669"/>
    <property type="project" value="InterPro"/>
</dbReference>
<proteinExistence type="inferred from homology"/>
<evidence type="ECO:0000256" key="4">
    <source>
        <dbReference type="RuleBase" id="RU361169"/>
    </source>
</evidence>
<keyword evidence="2 4" id="KW-0378">Hydrolase</keyword>
<dbReference type="SMART" id="SM00710">
    <property type="entry name" value="PbH1"/>
    <property type="match status" value="6"/>
</dbReference>
<keyword evidence="3 4" id="KW-0326">Glycosidase</keyword>
<sequence>MDRREMIAAIGCFGASTLTAQAAVAPKSDGVRPTVFDPRVFGAVGNGRAKDTPAIQRAIDACTAAGGGIVYLAPGTYLCGTVVLKSNVTLYLEAGATILGSGDIADYKQLHLIFASNAQNVGLAGTGKIDGNGPAFWVRTNRPQVSEDLAWFDAIHLDWTHTPKHPSPMVEFEGCTDVHISDVLLTNAPGWTLRPFNCERVQIRGIVIKNPVYSPNSDGIDPTCCTDVVISDCIIDTGDDAICLKSESLDGAPVRPSKNITVTNCVLSGCCNGFKFGTPTFGGFENITFSNSVIYNDDVPLSSRSIAGIQLSAVDGGWVDGVVISGIQMRRVRAPICLRRGTRHTDNVTPQNGMRGVVIEGLHATDAILTSSITGLPGMHIEDVRLSDIRIATTMPGKPEWVSKPVPEVAPDYPQSRMFGWLPASGLYVRHVHGLSMRDVSFSAPADEWRPTMVFDDVQNLRIDGLQSTSALHGEPMLQMDDVTGAWVSDAKAPQGARALLKSKSSKDLLVTGCDLRGAAAVAEGDASAVHSEYNVMKKA</sequence>
<evidence type="ECO:0000256" key="3">
    <source>
        <dbReference type="ARBA" id="ARBA00023295"/>
    </source>
</evidence>
<keyword evidence="6" id="KW-1185">Reference proteome</keyword>
<dbReference type="PANTHER" id="PTHR31339:SF9">
    <property type="entry name" value="PLASMIN AND FIBRONECTIN-BINDING PROTEIN A"/>
    <property type="match status" value="1"/>
</dbReference>
<dbReference type="InterPro" id="IPR012334">
    <property type="entry name" value="Pectin_lyas_fold"/>
</dbReference>
<dbReference type="PANTHER" id="PTHR31339">
    <property type="entry name" value="PECTIN LYASE-RELATED"/>
    <property type="match status" value="1"/>
</dbReference>
<dbReference type="Pfam" id="PF00295">
    <property type="entry name" value="Glyco_hydro_28"/>
    <property type="match status" value="1"/>
</dbReference>
<evidence type="ECO:0000313" key="5">
    <source>
        <dbReference type="EMBL" id="SNT42716.1"/>
    </source>
</evidence>
<dbReference type="AlphaFoldDB" id="A0A239MJ33"/>
<evidence type="ECO:0000313" key="6">
    <source>
        <dbReference type="Proteomes" id="UP000198356"/>
    </source>
</evidence>
<dbReference type="InterPro" id="IPR051801">
    <property type="entry name" value="GH28_Enzymes"/>
</dbReference>
<comment type="similarity">
    <text evidence="1 4">Belongs to the glycosyl hydrolase 28 family.</text>
</comment>
<dbReference type="GO" id="GO:0004650">
    <property type="term" value="F:polygalacturonase activity"/>
    <property type="evidence" value="ECO:0007669"/>
    <property type="project" value="InterPro"/>
</dbReference>
<accession>A0A239MJ33</accession>
<dbReference type="EMBL" id="FZOU01000014">
    <property type="protein sequence ID" value="SNT42716.1"/>
    <property type="molecule type" value="Genomic_DNA"/>
</dbReference>
<dbReference type="InterPro" id="IPR011050">
    <property type="entry name" value="Pectin_lyase_fold/virulence"/>
</dbReference>
<gene>
    <name evidence="5" type="ORF">SAMN05421770_11419</name>
</gene>
<dbReference type="Gene3D" id="2.160.20.10">
    <property type="entry name" value="Single-stranded right-handed beta-helix, Pectin lyase-like"/>
    <property type="match status" value="1"/>
</dbReference>
<name>A0A239MJ33_9BACT</name>
<organism evidence="5 6">
    <name type="scientific">Granulicella rosea</name>
    <dbReference type="NCBI Taxonomy" id="474952"/>
    <lineage>
        <taxon>Bacteria</taxon>
        <taxon>Pseudomonadati</taxon>
        <taxon>Acidobacteriota</taxon>
        <taxon>Terriglobia</taxon>
        <taxon>Terriglobales</taxon>
        <taxon>Acidobacteriaceae</taxon>
        <taxon>Granulicella</taxon>
    </lineage>
</organism>
<dbReference type="SUPFAM" id="SSF51126">
    <property type="entry name" value="Pectin lyase-like"/>
    <property type="match status" value="1"/>
</dbReference>
<protein>
    <submittedName>
        <fullName evidence="5">Polygalacturonase</fullName>
    </submittedName>
</protein>
<dbReference type="RefSeq" id="WP_176441903.1">
    <property type="nucleotide sequence ID" value="NZ_FZOU01000014.1"/>
</dbReference>
<reference evidence="5 6" key="1">
    <citation type="submission" date="2017-06" db="EMBL/GenBank/DDBJ databases">
        <authorList>
            <person name="Kim H.J."/>
            <person name="Triplett B.A."/>
        </authorList>
    </citation>
    <scope>NUCLEOTIDE SEQUENCE [LARGE SCALE GENOMIC DNA]</scope>
    <source>
        <strain evidence="5 6">DSM 18704</strain>
    </source>
</reference>
<dbReference type="InterPro" id="IPR006626">
    <property type="entry name" value="PbH1"/>
</dbReference>
<dbReference type="InterPro" id="IPR000743">
    <property type="entry name" value="Glyco_hydro_28"/>
</dbReference>
<dbReference type="Proteomes" id="UP000198356">
    <property type="component" value="Unassembled WGS sequence"/>
</dbReference>
<evidence type="ECO:0000256" key="2">
    <source>
        <dbReference type="ARBA" id="ARBA00022801"/>
    </source>
</evidence>
<evidence type="ECO:0000256" key="1">
    <source>
        <dbReference type="ARBA" id="ARBA00008834"/>
    </source>
</evidence>